<reference evidence="2" key="1">
    <citation type="journal article" date="2022" name="bioRxiv">
        <title>Sequencing and chromosome-scale assembly of the giantPleurodeles waltlgenome.</title>
        <authorList>
            <person name="Brown T."/>
            <person name="Elewa A."/>
            <person name="Iarovenko S."/>
            <person name="Subramanian E."/>
            <person name="Araus A.J."/>
            <person name="Petzold A."/>
            <person name="Susuki M."/>
            <person name="Suzuki K.-i.T."/>
            <person name="Hayashi T."/>
            <person name="Toyoda A."/>
            <person name="Oliveira C."/>
            <person name="Osipova E."/>
            <person name="Leigh N.D."/>
            <person name="Simon A."/>
            <person name="Yun M.H."/>
        </authorList>
    </citation>
    <scope>NUCLEOTIDE SEQUENCE</scope>
    <source>
        <strain evidence="2">20211129_DDA</strain>
        <tissue evidence="2">Liver</tissue>
    </source>
</reference>
<sequence length="82" mass="9054">MWGHSRPSRVDHAGRRHPRGRPPNRWGYGMSTRKNDGEMSSDRGPPTGQEVPRIWRWGTPTMKAGCSPWSTQAVSGPVGATS</sequence>
<gene>
    <name evidence="2" type="ORF">NDU88_007276</name>
</gene>
<evidence type="ECO:0000256" key="1">
    <source>
        <dbReference type="SAM" id="MobiDB-lite"/>
    </source>
</evidence>
<evidence type="ECO:0000313" key="3">
    <source>
        <dbReference type="Proteomes" id="UP001066276"/>
    </source>
</evidence>
<feature type="region of interest" description="Disordered" evidence="1">
    <location>
        <begin position="1"/>
        <end position="82"/>
    </location>
</feature>
<name>A0AAV7P1P9_PLEWA</name>
<evidence type="ECO:0000313" key="2">
    <source>
        <dbReference type="EMBL" id="KAJ1119090.1"/>
    </source>
</evidence>
<dbReference type="EMBL" id="JANPWB010000012">
    <property type="protein sequence ID" value="KAJ1119090.1"/>
    <property type="molecule type" value="Genomic_DNA"/>
</dbReference>
<accession>A0AAV7P1P9</accession>
<dbReference type="Proteomes" id="UP001066276">
    <property type="component" value="Chromosome 8"/>
</dbReference>
<dbReference type="AlphaFoldDB" id="A0AAV7P1P9"/>
<feature type="compositionally biased region" description="Polar residues" evidence="1">
    <location>
        <begin position="68"/>
        <end position="82"/>
    </location>
</feature>
<keyword evidence="3" id="KW-1185">Reference proteome</keyword>
<proteinExistence type="predicted"/>
<protein>
    <submittedName>
        <fullName evidence="2">Uncharacterized protein</fullName>
    </submittedName>
</protein>
<comment type="caution">
    <text evidence="2">The sequence shown here is derived from an EMBL/GenBank/DDBJ whole genome shotgun (WGS) entry which is preliminary data.</text>
</comment>
<organism evidence="2 3">
    <name type="scientific">Pleurodeles waltl</name>
    <name type="common">Iberian ribbed newt</name>
    <dbReference type="NCBI Taxonomy" id="8319"/>
    <lineage>
        <taxon>Eukaryota</taxon>
        <taxon>Metazoa</taxon>
        <taxon>Chordata</taxon>
        <taxon>Craniata</taxon>
        <taxon>Vertebrata</taxon>
        <taxon>Euteleostomi</taxon>
        <taxon>Amphibia</taxon>
        <taxon>Batrachia</taxon>
        <taxon>Caudata</taxon>
        <taxon>Salamandroidea</taxon>
        <taxon>Salamandridae</taxon>
        <taxon>Pleurodelinae</taxon>
        <taxon>Pleurodeles</taxon>
    </lineage>
</organism>